<proteinExistence type="inferred from homology"/>
<keyword evidence="6" id="KW-0238">DNA-binding</keyword>
<dbReference type="EMBL" id="JAZGQO010000014">
    <property type="protein sequence ID" value="KAK6170226.1"/>
    <property type="molecule type" value="Genomic_DNA"/>
</dbReference>
<dbReference type="AlphaFoldDB" id="A0AAN8J6S9"/>
<evidence type="ECO:0000256" key="7">
    <source>
        <dbReference type="ARBA" id="ARBA00023242"/>
    </source>
</evidence>
<organism evidence="13 14">
    <name type="scientific">Patella caerulea</name>
    <name type="common">Rayed Mediterranean limpet</name>
    <dbReference type="NCBI Taxonomy" id="87958"/>
    <lineage>
        <taxon>Eukaryota</taxon>
        <taxon>Metazoa</taxon>
        <taxon>Spiralia</taxon>
        <taxon>Lophotrochozoa</taxon>
        <taxon>Mollusca</taxon>
        <taxon>Gastropoda</taxon>
        <taxon>Patellogastropoda</taxon>
        <taxon>Patelloidea</taxon>
        <taxon>Patellidae</taxon>
        <taxon>Patella</taxon>
    </lineage>
</organism>
<evidence type="ECO:0000313" key="14">
    <source>
        <dbReference type="Proteomes" id="UP001347796"/>
    </source>
</evidence>
<keyword evidence="7" id="KW-0539">Nucleus</keyword>
<comment type="subcellular location">
    <subcellularLocation>
        <location evidence="1">Nucleus</location>
    </subcellularLocation>
</comment>
<dbReference type="InterPro" id="IPR045667">
    <property type="entry name" value="ORC3_N"/>
</dbReference>
<feature type="domain" description="Origin recognition complex subunit 3 winged helix C-terminal" evidence="11">
    <location>
        <begin position="597"/>
        <end position="707"/>
    </location>
</feature>
<evidence type="ECO:0000256" key="4">
    <source>
        <dbReference type="ARBA" id="ARBA00022553"/>
    </source>
</evidence>
<evidence type="ECO:0000256" key="1">
    <source>
        <dbReference type="ARBA" id="ARBA00004123"/>
    </source>
</evidence>
<evidence type="ECO:0000256" key="8">
    <source>
        <dbReference type="ARBA" id="ARBA00026084"/>
    </source>
</evidence>
<dbReference type="InterPro" id="IPR040855">
    <property type="entry name" value="ORC_WH_C"/>
</dbReference>
<feature type="domain" description="Origin recognition complex subunit 3 N-terminal" evidence="10">
    <location>
        <begin position="5"/>
        <end position="338"/>
    </location>
</feature>
<dbReference type="GO" id="GO:0006270">
    <property type="term" value="P:DNA replication initiation"/>
    <property type="evidence" value="ECO:0007669"/>
    <property type="project" value="TreeGrafter"/>
</dbReference>
<evidence type="ECO:0000256" key="2">
    <source>
        <dbReference type="ARBA" id="ARBA00010977"/>
    </source>
</evidence>
<keyword evidence="5" id="KW-0235">DNA replication</keyword>
<keyword evidence="4" id="KW-0597">Phosphoprotein</keyword>
<dbReference type="GO" id="GO:0003688">
    <property type="term" value="F:DNA replication origin binding"/>
    <property type="evidence" value="ECO:0007669"/>
    <property type="project" value="TreeGrafter"/>
</dbReference>
<evidence type="ECO:0000259" key="10">
    <source>
        <dbReference type="Pfam" id="PF07034"/>
    </source>
</evidence>
<evidence type="ECO:0000256" key="9">
    <source>
        <dbReference type="ARBA" id="ARBA00045241"/>
    </source>
</evidence>
<comment type="similarity">
    <text evidence="2">Belongs to the ORC3 family.</text>
</comment>
<dbReference type="GO" id="GO:0005664">
    <property type="term" value="C:nuclear origin of replication recognition complex"/>
    <property type="evidence" value="ECO:0007669"/>
    <property type="project" value="InterPro"/>
</dbReference>
<dbReference type="GO" id="GO:0005656">
    <property type="term" value="C:nuclear pre-replicative complex"/>
    <property type="evidence" value="ECO:0007669"/>
    <property type="project" value="TreeGrafter"/>
</dbReference>
<dbReference type="Pfam" id="PF07034">
    <property type="entry name" value="ORC3_N"/>
    <property type="match status" value="1"/>
</dbReference>
<name>A0AAN8J6S9_PATCE</name>
<accession>A0AAN8J6S9</accession>
<protein>
    <recommendedName>
        <fullName evidence="3">Origin recognition complex subunit 3</fullName>
    </recommendedName>
</protein>
<dbReference type="Pfam" id="PF19675">
    <property type="entry name" value="ORC3_ins"/>
    <property type="match status" value="1"/>
</dbReference>
<dbReference type="Proteomes" id="UP001347796">
    <property type="component" value="Unassembled WGS sequence"/>
</dbReference>
<dbReference type="Pfam" id="PF18137">
    <property type="entry name" value="WHD_ORC"/>
    <property type="match status" value="1"/>
</dbReference>
<feature type="domain" description="Origin recognition complex subunit 3 insertion" evidence="12">
    <location>
        <begin position="351"/>
        <end position="585"/>
    </location>
</feature>
<dbReference type="InterPro" id="IPR045663">
    <property type="entry name" value="ORC3_ins"/>
</dbReference>
<evidence type="ECO:0000256" key="5">
    <source>
        <dbReference type="ARBA" id="ARBA00022705"/>
    </source>
</evidence>
<evidence type="ECO:0000256" key="3">
    <source>
        <dbReference type="ARBA" id="ARBA00019085"/>
    </source>
</evidence>
<comment type="subunit">
    <text evidence="8">Component of ORC, a complex composed of at least 6 subunits: ORC1, ORC2, ORC3, ORC4, ORC5 and ORC6. ORC is regulated in a cell-cycle dependent manner. It is sequentially assembled at the exit from anaphase of mitosis and disassembled as cells enter S phase.</text>
</comment>
<dbReference type="GO" id="GO:0031261">
    <property type="term" value="C:DNA replication preinitiation complex"/>
    <property type="evidence" value="ECO:0007669"/>
    <property type="project" value="TreeGrafter"/>
</dbReference>
<keyword evidence="14" id="KW-1185">Reference proteome</keyword>
<comment type="function">
    <text evidence="9">Component of the origin recognition complex (ORC) that binds origins of replication. DNA-binding is ATP-dependent. The specific DNA sequences that define origins of replication have not been identified yet. ORC is required to assemble the pre-replication complex necessary to initiate DNA replication. Binds histone H3 and H4 trimethylation marks H3K9me3, H3K27me3 and H4K20me3.</text>
</comment>
<reference evidence="13 14" key="1">
    <citation type="submission" date="2024-01" db="EMBL/GenBank/DDBJ databases">
        <title>The genome of the rayed Mediterranean limpet Patella caerulea (Linnaeus, 1758).</title>
        <authorList>
            <person name="Anh-Thu Weber A."/>
            <person name="Halstead-Nussloch G."/>
        </authorList>
    </citation>
    <scope>NUCLEOTIDE SEQUENCE [LARGE SCALE GENOMIC DNA]</scope>
    <source>
        <strain evidence="13">AATW-2023a</strain>
        <tissue evidence="13">Whole specimen</tissue>
    </source>
</reference>
<comment type="caution">
    <text evidence="13">The sequence shown here is derived from an EMBL/GenBank/DDBJ whole genome shotgun (WGS) entry which is preliminary data.</text>
</comment>
<sequence>MDTAESVSKGCFAYKGRKRITKPSDYFPVKDNTGKQRHEVYQEMWECVDTEIQIMQSNLNSNIFEELLSFVENSHTQGTTIRNTSLKEIPTAALITGVNTPDHAVMFSNLVSLMKERVTPLITTLRSKDCPALKNMLTKTISQLTSNPDLGLDDEDDEIIQTVINKKNQLCNMSTLVNWYKDKYINQKPSSPKKRRSKSGLAEDIDYHPPLVIVLEDMESFSAHILQDFITICSNYIEELPLVLVFGIATSVSAVHRLLSNSVSSLLCMDKFQAPPSSDYLTQVINKVLFTATHPFKLGPKVFHLLLDLFLYHDFSVINFVKGLQFCMLDHYYSNSLAHLCCQETDVPATVKKLHESDLDKLRQIPTFNRYMNECSSEEKTKLMQDSKFTKLRVTELLQQLHDYHKAFFPVLNLLHTLSCKLPKHPLGKQLRELYSICIECTLVESDAYKEACDLLRLLSKEELIGLIREGITRLTEEILPHELDTLPTQLENMLTRFNDLDAETEHIPEEDTEEESTDAVALPKKTDLHNLRKTLQELEKKKKRLSPYEKLRLETLNELDHIFRKYLKCPTSIPLYELLYYNSVSVIKHHINASPRAAIQRALSCPHQYLQCECCKGDVGSILSTMPDVCIVYKLHLECGQLINLYDWLQAFVTVVTSEDEDNETNTKKPDQVLQARFIRAVSELQFLGFVKPTKRKTDHVARLTWGGC</sequence>
<evidence type="ECO:0000256" key="6">
    <source>
        <dbReference type="ARBA" id="ARBA00023125"/>
    </source>
</evidence>
<evidence type="ECO:0000313" key="13">
    <source>
        <dbReference type="EMBL" id="KAK6170226.1"/>
    </source>
</evidence>
<evidence type="ECO:0000259" key="11">
    <source>
        <dbReference type="Pfam" id="PF18137"/>
    </source>
</evidence>
<dbReference type="CDD" id="cd20704">
    <property type="entry name" value="Orc3"/>
    <property type="match status" value="2"/>
</dbReference>
<evidence type="ECO:0000259" key="12">
    <source>
        <dbReference type="Pfam" id="PF19675"/>
    </source>
</evidence>
<dbReference type="InterPro" id="IPR020795">
    <property type="entry name" value="ORC3"/>
</dbReference>
<dbReference type="PANTHER" id="PTHR12748">
    <property type="entry name" value="ORIGIN RECOGNITION COMPLEX SUBUNIT 3"/>
    <property type="match status" value="1"/>
</dbReference>
<gene>
    <name evidence="13" type="ORF">SNE40_018672</name>
</gene>
<dbReference type="PANTHER" id="PTHR12748:SF0">
    <property type="entry name" value="ORIGIN RECOGNITION COMPLEX SUBUNIT 3"/>
    <property type="match status" value="1"/>
</dbReference>